<proteinExistence type="predicted"/>
<organism evidence="2 3">
    <name type="scientific">Penicillium canariense</name>
    <dbReference type="NCBI Taxonomy" id="189055"/>
    <lineage>
        <taxon>Eukaryota</taxon>
        <taxon>Fungi</taxon>
        <taxon>Dikarya</taxon>
        <taxon>Ascomycota</taxon>
        <taxon>Pezizomycotina</taxon>
        <taxon>Eurotiomycetes</taxon>
        <taxon>Eurotiomycetidae</taxon>
        <taxon>Eurotiales</taxon>
        <taxon>Aspergillaceae</taxon>
        <taxon>Penicillium</taxon>
    </lineage>
</organism>
<comment type="caution">
    <text evidence="2">The sequence shown here is derived from an EMBL/GenBank/DDBJ whole genome shotgun (WGS) entry which is preliminary data.</text>
</comment>
<evidence type="ECO:0000256" key="1">
    <source>
        <dbReference type="SAM" id="MobiDB-lite"/>
    </source>
</evidence>
<name>A0A9W9LPH8_9EURO</name>
<dbReference type="EMBL" id="JAPQKN010000002">
    <property type="protein sequence ID" value="KAJ5167738.1"/>
    <property type="molecule type" value="Genomic_DNA"/>
</dbReference>
<reference evidence="2" key="1">
    <citation type="submission" date="2022-11" db="EMBL/GenBank/DDBJ databases">
        <authorList>
            <person name="Petersen C."/>
        </authorList>
    </citation>
    <scope>NUCLEOTIDE SEQUENCE</scope>
    <source>
        <strain evidence="2">IBT 26290</strain>
    </source>
</reference>
<gene>
    <name evidence="2" type="ORF">N7482_003332</name>
</gene>
<accession>A0A9W9LPH8</accession>
<dbReference type="Proteomes" id="UP001149163">
    <property type="component" value="Unassembled WGS sequence"/>
</dbReference>
<evidence type="ECO:0000313" key="2">
    <source>
        <dbReference type="EMBL" id="KAJ5167738.1"/>
    </source>
</evidence>
<feature type="region of interest" description="Disordered" evidence="1">
    <location>
        <begin position="138"/>
        <end position="184"/>
    </location>
</feature>
<dbReference type="RefSeq" id="XP_056544199.1">
    <property type="nucleotide sequence ID" value="XM_056685457.1"/>
</dbReference>
<dbReference type="GeneID" id="81424633"/>
<keyword evidence="3" id="KW-1185">Reference proteome</keyword>
<reference evidence="2" key="2">
    <citation type="journal article" date="2023" name="IMA Fungus">
        <title>Comparative genomic study of the Penicillium genus elucidates a diverse pangenome and 15 lateral gene transfer events.</title>
        <authorList>
            <person name="Petersen C."/>
            <person name="Sorensen T."/>
            <person name="Nielsen M.R."/>
            <person name="Sondergaard T.E."/>
            <person name="Sorensen J.L."/>
            <person name="Fitzpatrick D.A."/>
            <person name="Frisvad J.C."/>
            <person name="Nielsen K.L."/>
        </authorList>
    </citation>
    <scope>NUCLEOTIDE SEQUENCE</scope>
    <source>
        <strain evidence="2">IBT 26290</strain>
    </source>
</reference>
<sequence length="184" mass="20078">MLVSLQLTTRRSHQDHAYNIGHVGGDYDWRVDIMPPLALSIRAAGAQTAFSKGRLKRFGGETSSVPGLVWPGQISAGKLGGVETRSPLFQWDYDRGAVRRHDPPGGLRFDRASRGAWYCSPDGPDGCVVRKVHGHVESPSSWVPERMTPKQSPSGALHTQGKGMLAPFPRQGQDDYSMDPSTVV</sequence>
<dbReference type="AlphaFoldDB" id="A0A9W9LPH8"/>
<protein>
    <submittedName>
        <fullName evidence="2">Uncharacterized protein</fullName>
    </submittedName>
</protein>
<evidence type="ECO:0000313" key="3">
    <source>
        <dbReference type="Proteomes" id="UP001149163"/>
    </source>
</evidence>